<dbReference type="Pfam" id="PF26254">
    <property type="entry name" value="Ig_TRAPPC9-Trs120_1st"/>
    <property type="match status" value="1"/>
</dbReference>
<evidence type="ECO:0000259" key="6">
    <source>
        <dbReference type="Pfam" id="PF26282"/>
    </source>
</evidence>
<sequence length="1154" mass="125603">METDLRVEGGSMIRVAVLAVGEMPAAQLRDYVSMLVQHTRISLASVNPYYTEHQKSPFALQPWESGSLLLKFLVGGAAKSPWEDFQAQRKILGVIGLCHCPLSPDLGSAYEQFLSMCRAYPSAQVTRCFAFHPTQAQMRQDDEKKKEFLVMFPSTDRQNLEFHMQTLMRDFAASLLMAFESWVLHLKPAGLTTPLDSQTSLNSDEVNKKRKLGRVQKTIGDYCLLACSPSDANAHYATAIELARLTADLLWHAGAIEGHVCALVLERSGMKDELLEQEVQFLYMEAIQLYRRATALSFELESTLKLARFLCSRKELARDVVDLVVGAVEGSKTLMDANDRLVVNVEAAGIFGALGYERKAAFYARQVALLYKQQNSHWAAVSSLQVMSVCAHYYRCEMKSSNSLVDGQDKQGGEWSTLQMDVLMDMLAAAVRAGDAMAAWSAAAQLLRHHYPLITPHSQLGLANALSMAAHRLPSGTRSSYAVLPFVRLHSYPPMPAEREIVKRTTDKEWWMGPASSGPFIYTPFIAKGDSNEKLPVIWVVGEPVEVLVELANPCAFEVFVESISLSVEHGHFDAFTVSVTLPPSAGQLLSLSGMPLSVGTLMIRGCIVKCFGMITEHLFEDVVEGKMVKGTVLVDPFKSWHRVHHAALSNKVEVVQPLPLLVAQVVGGEGAAVLYEGEIREVQISLSNAGVVPVVEAHLALTGKQQQNVVSIGHSILEDALPLLPGATIVVPVVLKAGSPTPEPDLRVNTVKPSSDVASPMLVIHYAGPLSQEGEEVSPGRRVALPLQLHVQRGLCLVQARLLSMEVAANISSAIVEPICSKDAAAENGESLVKMDPYRGSWGLRLLELELWNTTDVLFEITVSRKDGSESEKLAEDGECLYPRTRIERDYSACVLIQLERFKLAGLDKASLARASVRKDALSKQYAMSKDVADREAKAELNSAIEELSSRICVKWHSGRNSAGVLPIKDALREALQASALKILLPDPLTFGFRLVKTSATQNSTCEDTSAESYPNPHRVGLSKVEAEEDSAVTKSKGGGGIAVRELALIEMLVRNNTSEAMKMTLSVTCRDVAGTSCLGAIGSKPTVLWAGTLDGMEVEVGAVGEVVHRFALCFLVPGQYTLLGAAVIQSQTSHDSLCYNGPPFAVLVAGAS</sequence>
<dbReference type="PANTHER" id="PTHR21512">
    <property type="entry name" value="TRAFFICKING PROTEIN PARTICLE COMPLEX SUBUNIT 9"/>
    <property type="match status" value="1"/>
</dbReference>
<evidence type="ECO:0000259" key="5">
    <source>
        <dbReference type="Pfam" id="PF26254"/>
    </source>
</evidence>
<dbReference type="InterPro" id="IPR058567">
    <property type="entry name" value="Ig_TRAPPC9_Trs120_3rd"/>
</dbReference>
<keyword evidence="9" id="KW-1185">Reference proteome</keyword>
<comment type="subcellular location">
    <subcellularLocation>
        <location evidence="1">Golgi apparatus</location>
    </subcellularLocation>
</comment>
<dbReference type="PANTHER" id="PTHR21512:SF5">
    <property type="entry name" value="TRAFFICKING PROTEIN PARTICLE COMPLEX SUBUNIT 9"/>
    <property type="match status" value="1"/>
</dbReference>
<organism evidence="8 9">
    <name type="scientific">Sphagnum troendelagicum</name>
    <dbReference type="NCBI Taxonomy" id="128251"/>
    <lineage>
        <taxon>Eukaryota</taxon>
        <taxon>Viridiplantae</taxon>
        <taxon>Streptophyta</taxon>
        <taxon>Embryophyta</taxon>
        <taxon>Bryophyta</taxon>
        <taxon>Sphagnophytina</taxon>
        <taxon>Sphagnopsida</taxon>
        <taxon>Sphagnales</taxon>
        <taxon>Sphagnaceae</taxon>
        <taxon>Sphagnum</taxon>
    </lineage>
</organism>
<evidence type="ECO:0000259" key="4">
    <source>
        <dbReference type="Pfam" id="PF26251"/>
    </source>
</evidence>
<dbReference type="InterPro" id="IPR013935">
    <property type="entry name" value="Trs120_TRAPPC9"/>
</dbReference>
<evidence type="ECO:0000313" key="8">
    <source>
        <dbReference type="EMBL" id="CAK9199081.1"/>
    </source>
</evidence>
<dbReference type="Pfam" id="PF08626">
    <property type="entry name" value="TRAPPC9-Trs120"/>
    <property type="match status" value="2"/>
</dbReference>
<evidence type="ECO:0000259" key="3">
    <source>
        <dbReference type="Pfam" id="PF08626"/>
    </source>
</evidence>
<reference evidence="8" key="1">
    <citation type="submission" date="2024-02" db="EMBL/GenBank/DDBJ databases">
        <authorList>
            <consortium name="ELIXIR-Norway"/>
            <consortium name="Elixir Norway"/>
        </authorList>
    </citation>
    <scope>NUCLEOTIDE SEQUENCE</scope>
</reference>
<feature type="domain" description="Trs120/TRAPPC9 first Ig-like" evidence="5">
    <location>
        <begin position="515"/>
        <end position="614"/>
    </location>
</feature>
<evidence type="ECO:0000313" key="9">
    <source>
        <dbReference type="Proteomes" id="UP001497512"/>
    </source>
</evidence>
<dbReference type="InterPro" id="IPR058563">
    <property type="entry name" value="Trs120_TRAPPC9_N"/>
</dbReference>
<protein>
    <submittedName>
        <fullName evidence="8">Uncharacterized protein</fullName>
    </submittedName>
</protein>
<accession>A0ABP0TLL7</accession>
<gene>
    <name evidence="8" type="ORF">CSSPTR1EN2_LOCUS4758</name>
</gene>
<evidence type="ECO:0000256" key="2">
    <source>
        <dbReference type="ARBA" id="ARBA00023034"/>
    </source>
</evidence>
<dbReference type="Pfam" id="PF26282">
    <property type="entry name" value="Ig_TRAPPC9-Trs120_3rd"/>
    <property type="match status" value="1"/>
</dbReference>
<evidence type="ECO:0000256" key="1">
    <source>
        <dbReference type="ARBA" id="ARBA00004555"/>
    </source>
</evidence>
<dbReference type="EMBL" id="OZ019904">
    <property type="protein sequence ID" value="CAK9199081.1"/>
    <property type="molecule type" value="Genomic_DNA"/>
</dbReference>
<name>A0ABP0TLL7_9BRYO</name>
<feature type="domain" description="Trs120/TRAPPC9 fourth Ig-like" evidence="7">
    <location>
        <begin position="1041"/>
        <end position="1150"/>
    </location>
</feature>
<dbReference type="Pfam" id="PF26251">
    <property type="entry name" value="TPR_TRAPPC9-Trs120"/>
    <property type="match status" value="1"/>
</dbReference>
<proteinExistence type="predicted"/>
<keyword evidence="2" id="KW-0333">Golgi apparatus</keyword>
<dbReference type="InterPro" id="IPR058565">
    <property type="entry name" value="Ig_TRAPPC9_Trs120_1st"/>
</dbReference>
<dbReference type="InterPro" id="IPR058568">
    <property type="entry name" value="Ig_TRAPPC9_Trs120_4th"/>
</dbReference>
<dbReference type="InterPro" id="IPR058564">
    <property type="entry name" value="TPR_TRAPPC9_Trs120"/>
</dbReference>
<dbReference type="Proteomes" id="UP001497512">
    <property type="component" value="Chromosome 12"/>
</dbReference>
<dbReference type="Pfam" id="PF26283">
    <property type="entry name" value="Ig_TRAPPC9-Trs120_4th"/>
    <property type="match status" value="1"/>
</dbReference>
<feature type="domain" description="Trs120/TRAPPC9 N-terminal" evidence="3">
    <location>
        <begin position="198"/>
        <end position="265"/>
    </location>
</feature>
<feature type="domain" description="Trs120/TRAPPC9 N-terminal" evidence="3">
    <location>
        <begin position="11"/>
        <end position="195"/>
    </location>
</feature>
<feature type="domain" description="Trs120/TRAPPC9 TPR region" evidence="4">
    <location>
        <begin position="319"/>
        <end position="467"/>
    </location>
</feature>
<feature type="domain" description="Trs120/TRAPPC9 third Ig-like" evidence="6">
    <location>
        <begin position="818"/>
        <end position="985"/>
    </location>
</feature>
<evidence type="ECO:0000259" key="7">
    <source>
        <dbReference type="Pfam" id="PF26283"/>
    </source>
</evidence>